<sequence>MESLEKADITIFNFNDVDRERSAALLEGICSVQVLHLSIVDDDAPLLRTPLDPVLAFNNLVELQCKNPPDFSNISVTWIVEFLHRTPNLKTLILFVISPQ</sequence>
<evidence type="ECO:0000313" key="2">
    <source>
        <dbReference type="Proteomes" id="UP001472677"/>
    </source>
</evidence>
<gene>
    <name evidence="1" type="ORF">V6N12_001077</name>
</gene>
<comment type="caution">
    <text evidence="1">The sequence shown here is derived from an EMBL/GenBank/DDBJ whole genome shotgun (WGS) entry which is preliminary data.</text>
</comment>
<dbReference type="EMBL" id="JBBPBM010000065">
    <property type="protein sequence ID" value="KAK8514912.1"/>
    <property type="molecule type" value="Genomic_DNA"/>
</dbReference>
<proteinExistence type="predicted"/>
<keyword evidence="2" id="KW-1185">Reference proteome</keyword>
<protein>
    <submittedName>
        <fullName evidence="1">Uncharacterized protein</fullName>
    </submittedName>
</protein>
<reference evidence="1 2" key="1">
    <citation type="journal article" date="2024" name="G3 (Bethesda)">
        <title>Genome assembly of Hibiscus sabdariffa L. provides insights into metabolisms of medicinal natural products.</title>
        <authorList>
            <person name="Kim T."/>
        </authorList>
    </citation>
    <scope>NUCLEOTIDE SEQUENCE [LARGE SCALE GENOMIC DNA]</scope>
    <source>
        <strain evidence="1">TK-2024</strain>
        <tissue evidence="1">Old leaves</tissue>
    </source>
</reference>
<accession>A0ABR2C670</accession>
<name>A0ABR2C670_9ROSI</name>
<organism evidence="1 2">
    <name type="scientific">Hibiscus sabdariffa</name>
    <name type="common">roselle</name>
    <dbReference type="NCBI Taxonomy" id="183260"/>
    <lineage>
        <taxon>Eukaryota</taxon>
        <taxon>Viridiplantae</taxon>
        <taxon>Streptophyta</taxon>
        <taxon>Embryophyta</taxon>
        <taxon>Tracheophyta</taxon>
        <taxon>Spermatophyta</taxon>
        <taxon>Magnoliopsida</taxon>
        <taxon>eudicotyledons</taxon>
        <taxon>Gunneridae</taxon>
        <taxon>Pentapetalae</taxon>
        <taxon>rosids</taxon>
        <taxon>malvids</taxon>
        <taxon>Malvales</taxon>
        <taxon>Malvaceae</taxon>
        <taxon>Malvoideae</taxon>
        <taxon>Hibiscus</taxon>
    </lineage>
</organism>
<evidence type="ECO:0000313" key="1">
    <source>
        <dbReference type="EMBL" id="KAK8514912.1"/>
    </source>
</evidence>
<dbReference type="Proteomes" id="UP001472677">
    <property type="component" value="Unassembled WGS sequence"/>
</dbReference>